<organism evidence="1 2">
    <name type="scientific">Neisseria musculi</name>
    <dbReference type="NCBI Taxonomy" id="1815583"/>
    <lineage>
        <taxon>Bacteria</taxon>
        <taxon>Pseudomonadati</taxon>
        <taxon>Pseudomonadota</taxon>
        <taxon>Betaproteobacteria</taxon>
        <taxon>Neisseriales</taxon>
        <taxon>Neisseriaceae</taxon>
        <taxon>Neisseria</taxon>
    </lineage>
</organism>
<sequence>MCRERNCRSVSPPYLTEAKTRRAFYGLSARIASLPDRRAETAAAVSTEQKAFEICSRLNRPNRFSGSWNTFFARSHPPVADGGRALEKAGLLTLLMPGSLCCLPKQRLRDFRALAKKPSARAGGFYHAAGRQPGTWESLCGRLLPFYHYSGRQEPITPLQRYAVDEKFYHAARRRKPIMLWQIFERNSVLSLGRPSEAAMPDTGASVSDGRQSRLCRIPCPVRSKAAPPVNMPASDASPLCRRGRPKEKPPAFYQLLSRAGHRSAGVCRQPNHKPALHDFLPCAPPVAQTERKGCLKMFSDGQCRNYCGVRLAVQLQRPLILILNSWQMQLNKVMIRVLMTAGAALDNLPGGGAVSSVAKGVGRGLGMLLSENSSGLGFSNYAFSDGLLSEKREKVLFTACPINNDTARPAAVMRGSGGAVLCCSCCC</sequence>
<dbReference type="AlphaFoldDB" id="A0A7H1MBL0"/>
<proteinExistence type="predicted"/>
<dbReference type="EMBL" id="CP060414">
    <property type="protein sequence ID" value="QNT59025.1"/>
    <property type="molecule type" value="Genomic_DNA"/>
</dbReference>
<evidence type="ECO:0000313" key="1">
    <source>
        <dbReference type="EMBL" id="QNT59025.1"/>
    </source>
</evidence>
<dbReference type="KEGG" id="nmus:H7A79_0258"/>
<evidence type="ECO:0000313" key="2">
    <source>
        <dbReference type="Proteomes" id="UP000516412"/>
    </source>
</evidence>
<keyword evidence="2" id="KW-1185">Reference proteome</keyword>
<protein>
    <submittedName>
        <fullName evidence="1">Uncharacterized protein</fullName>
    </submittedName>
</protein>
<dbReference type="Proteomes" id="UP000516412">
    <property type="component" value="Chromosome"/>
</dbReference>
<reference evidence="1" key="1">
    <citation type="submission" date="2024-06" db="EMBL/GenBank/DDBJ databases">
        <title>Complete Genome Sequence of mouse commensal type strain Neisseria musculi.</title>
        <authorList>
            <person name="Thapa E."/>
            <person name="Aluvathingal J."/>
            <person name="Nadendla S."/>
            <person name="Mehta A."/>
            <person name="Tettelin H."/>
            <person name="Weyand N.J."/>
        </authorList>
    </citation>
    <scope>NUCLEOTIDE SEQUENCE</scope>
    <source>
        <strain evidence="1">NW831</strain>
    </source>
</reference>
<accession>A0A7H1MBL0</accession>
<gene>
    <name evidence="1" type="ORF">H7A79_0258</name>
</gene>
<name>A0A7H1MBL0_9NEIS</name>